<keyword evidence="2 4" id="KW-0808">Transferase</keyword>
<dbReference type="GO" id="GO:0005634">
    <property type="term" value="C:nucleus"/>
    <property type="evidence" value="ECO:0007669"/>
    <property type="project" value="UniProtKB-SubCell"/>
</dbReference>
<feature type="binding site" evidence="4">
    <location>
        <begin position="85"/>
        <end position="86"/>
    </location>
    <ligand>
        <name>phosphate</name>
        <dbReference type="ChEBI" id="CHEBI:43474"/>
    </ligand>
</feature>
<feature type="domain" description="Nucleoside phosphorylase" evidence="5">
    <location>
        <begin position="36"/>
        <end position="284"/>
    </location>
</feature>
<dbReference type="FunFam" id="3.40.50.1580:FF:000008">
    <property type="entry name" value="S-methyl-5'-thioadenosine phosphorylase"/>
    <property type="match status" value="1"/>
</dbReference>
<dbReference type="Gene3D" id="3.40.50.1580">
    <property type="entry name" value="Nucleoside phosphorylase domain"/>
    <property type="match status" value="1"/>
</dbReference>
<gene>
    <name evidence="6" type="ORF">R3P38DRAFT_1704581</name>
</gene>
<feature type="binding site" evidence="4">
    <location>
        <begin position="248"/>
        <end position="250"/>
    </location>
    <ligand>
        <name>substrate</name>
    </ligand>
</feature>
<dbReference type="Pfam" id="PF01048">
    <property type="entry name" value="PNP_UDP_1"/>
    <property type="match status" value="1"/>
</dbReference>
<evidence type="ECO:0000256" key="3">
    <source>
        <dbReference type="ARBA" id="ARBA00022726"/>
    </source>
</evidence>
<evidence type="ECO:0000256" key="4">
    <source>
        <dbReference type="HAMAP-Rule" id="MF_03155"/>
    </source>
</evidence>
<feature type="binding site" evidence="4">
    <location>
        <position position="225"/>
    </location>
    <ligand>
        <name>phosphate</name>
        <dbReference type="ChEBI" id="CHEBI:43474"/>
    </ligand>
</feature>
<dbReference type="SUPFAM" id="SSF53167">
    <property type="entry name" value="Purine and uridine phosphorylases"/>
    <property type="match status" value="1"/>
</dbReference>
<evidence type="ECO:0000313" key="6">
    <source>
        <dbReference type="EMBL" id="KAK7006246.1"/>
    </source>
</evidence>
<dbReference type="InterPro" id="IPR018099">
    <property type="entry name" value="Purine_phosphorylase-2_CS"/>
</dbReference>
<accession>A0AAW0AAR3</accession>
<dbReference type="AlphaFoldDB" id="A0AAW0AAR3"/>
<keyword evidence="4" id="KW-0539">Nucleus</keyword>
<dbReference type="PANTHER" id="PTHR42679:SF2">
    <property type="entry name" value="S-METHYL-5'-THIOADENOSINE PHOSPHORYLASE"/>
    <property type="match status" value="1"/>
</dbReference>
<comment type="catalytic activity">
    <reaction evidence="4">
        <text>S-methyl-5'-thioadenosine + phosphate = 5-(methylsulfanyl)-alpha-D-ribose 1-phosphate + adenine</text>
        <dbReference type="Rhea" id="RHEA:11852"/>
        <dbReference type="ChEBI" id="CHEBI:16708"/>
        <dbReference type="ChEBI" id="CHEBI:17509"/>
        <dbReference type="ChEBI" id="CHEBI:43474"/>
        <dbReference type="ChEBI" id="CHEBI:58533"/>
        <dbReference type="EC" id="2.4.2.28"/>
    </reaction>
</comment>
<feature type="site" description="Important for substrate specificity" evidence="4">
    <location>
        <position position="261"/>
    </location>
</feature>
<keyword evidence="1 4" id="KW-0328">Glycosyltransferase</keyword>
<evidence type="ECO:0000256" key="2">
    <source>
        <dbReference type="ARBA" id="ARBA00022679"/>
    </source>
</evidence>
<reference evidence="6 7" key="1">
    <citation type="journal article" date="2024" name="J Genomics">
        <title>Draft genome sequencing and assembly of Favolaschia claudopus CIRM-BRFM 2984 isolated from oak limbs.</title>
        <authorList>
            <person name="Navarro D."/>
            <person name="Drula E."/>
            <person name="Chaduli D."/>
            <person name="Cazenave R."/>
            <person name="Ahrendt S."/>
            <person name="Wang J."/>
            <person name="Lipzen A."/>
            <person name="Daum C."/>
            <person name="Barry K."/>
            <person name="Grigoriev I.V."/>
            <person name="Favel A."/>
            <person name="Rosso M.N."/>
            <person name="Martin F."/>
        </authorList>
    </citation>
    <scope>NUCLEOTIDE SEQUENCE [LARGE SCALE GENOMIC DNA]</scope>
    <source>
        <strain evidence="6 7">CIRM-BRFM 2984</strain>
    </source>
</reference>
<comment type="function">
    <text evidence="4">Catalyzes the reversible phosphorylation of S-methyl-5'-thioadenosine (MTA) to adenine and 5-methylthioribose-1-phosphate. Involved in the breakdown of MTA, a major by-product of polyamine biosynthesis. Responsible for the first step in the methionine salvage pathway after MTA has been generated from S-adenosylmethionine. Has broad substrate specificity with 6-aminopurine nucleosides as preferred substrates.</text>
</comment>
<evidence type="ECO:0000259" key="5">
    <source>
        <dbReference type="Pfam" id="PF01048"/>
    </source>
</evidence>
<dbReference type="GO" id="GO:0019509">
    <property type="term" value="P:L-methionine salvage from methylthioadenosine"/>
    <property type="evidence" value="ECO:0007669"/>
    <property type="project" value="UniProtKB-UniRule"/>
</dbReference>
<dbReference type="InterPro" id="IPR000845">
    <property type="entry name" value="Nucleoside_phosphorylase_d"/>
</dbReference>
<name>A0AAW0AAR3_9AGAR</name>
<dbReference type="EC" id="2.4.2.28" evidence="4"/>
<evidence type="ECO:0000256" key="1">
    <source>
        <dbReference type="ARBA" id="ARBA00022676"/>
    </source>
</evidence>
<dbReference type="PROSITE" id="PS01240">
    <property type="entry name" value="PNP_MTAP_2"/>
    <property type="match status" value="1"/>
</dbReference>
<dbReference type="GO" id="GO:0006166">
    <property type="term" value="P:purine ribonucleoside salvage"/>
    <property type="evidence" value="ECO:0007669"/>
    <property type="project" value="UniProtKB-KW"/>
</dbReference>
<dbReference type="GO" id="GO:0017061">
    <property type="term" value="F:S-methyl-5-thioadenosine phosphorylase activity"/>
    <property type="evidence" value="ECO:0007669"/>
    <property type="project" value="UniProtKB-UniRule"/>
</dbReference>
<comment type="subunit">
    <text evidence="4">Homotrimer.</text>
</comment>
<dbReference type="InterPro" id="IPR035994">
    <property type="entry name" value="Nucleoside_phosphorylase_sf"/>
</dbReference>
<evidence type="ECO:0000313" key="7">
    <source>
        <dbReference type="Proteomes" id="UP001362999"/>
    </source>
</evidence>
<sequence>MLSDAHGNRRRSLIPHFLPNSHHPPTSQMATDKVLVGVIGGSGLYNLDNLTFIKHVNPETPWGFPSSPIAISSLPSGALVAFVARHGVGHTISPSTIPARANIAALKSLGVSTILAFSAVGSLREEIAPGDFILPSQLIDRTKGVRPTSFFDDTGVVAHAGFGDPYSNGLGRWLEGAVKEALENEGRGTKLWTEKTLVVMEGPQFSTRAESLMYRMWGGDLIGMTALPEAKLAREAEISFALIATATDYDAWRPHEAGVTAAEVGAILKQNADTSRHVAAHVIERLLGAAQADSTSTLLTEEKGCMQFALMAPPLSVKNAALAYVLPEYFSAP</sequence>
<organism evidence="6 7">
    <name type="scientific">Favolaschia claudopus</name>
    <dbReference type="NCBI Taxonomy" id="2862362"/>
    <lineage>
        <taxon>Eukaryota</taxon>
        <taxon>Fungi</taxon>
        <taxon>Dikarya</taxon>
        <taxon>Basidiomycota</taxon>
        <taxon>Agaricomycotina</taxon>
        <taxon>Agaricomycetes</taxon>
        <taxon>Agaricomycetidae</taxon>
        <taxon>Agaricales</taxon>
        <taxon>Marasmiineae</taxon>
        <taxon>Mycenaceae</taxon>
        <taxon>Favolaschia</taxon>
    </lineage>
</organism>
<dbReference type="InterPro" id="IPR010044">
    <property type="entry name" value="MTAP"/>
</dbReference>
<dbReference type="PANTHER" id="PTHR42679">
    <property type="entry name" value="S-METHYL-5'-THIOADENOSINE PHOSPHORYLASE"/>
    <property type="match status" value="1"/>
</dbReference>
<dbReference type="Proteomes" id="UP001362999">
    <property type="component" value="Unassembled WGS sequence"/>
</dbReference>
<keyword evidence="7" id="KW-1185">Reference proteome</keyword>
<keyword evidence="3 4" id="KW-0660">Purine salvage</keyword>
<comment type="subcellular location">
    <subcellularLocation>
        <location evidence="4">Cytoplasm</location>
    </subcellularLocation>
    <subcellularLocation>
        <location evidence="4">Nucleus</location>
    </subcellularLocation>
</comment>
<dbReference type="HAMAP" id="MF_01963">
    <property type="entry name" value="MTAP"/>
    <property type="match status" value="1"/>
</dbReference>
<feature type="site" description="Important for substrate specificity" evidence="4">
    <location>
        <position position="206"/>
    </location>
</feature>
<protein>
    <recommendedName>
        <fullName evidence="4">S-methyl-5'-thioadenosine phosphorylase</fullName>
        <ecNumber evidence="4">2.4.2.28</ecNumber>
    </recommendedName>
    <alternativeName>
        <fullName evidence="4">5'-methylthioadenosine phosphorylase</fullName>
        <shortName evidence="4">MTA phosphorylase</shortName>
        <shortName evidence="4">MTAP</shortName>
        <shortName evidence="4">MTAPase</shortName>
    </alternativeName>
</protein>
<dbReference type="CDD" id="cd09010">
    <property type="entry name" value="MTAP_SsMTAPII_like_MTIP"/>
    <property type="match status" value="1"/>
</dbReference>
<proteinExistence type="inferred from homology"/>
<comment type="similarity">
    <text evidence="4">Belongs to the PNP/MTAP phosphorylase family. MTAP subfamily.</text>
</comment>
<dbReference type="GO" id="GO:0005829">
    <property type="term" value="C:cytosol"/>
    <property type="evidence" value="ECO:0007669"/>
    <property type="project" value="TreeGrafter"/>
</dbReference>
<feature type="binding site" evidence="4">
    <location>
        <begin position="118"/>
        <end position="119"/>
    </location>
    <ligand>
        <name>phosphate</name>
        <dbReference type="ChEBI" id="CHEBI:43474"/>
    </ligand>
</feature>
<feature type="binding site" evidence="4">
    <location>
        <position position="224"/>
    </location>
    <ligand>
        <name>substrate</name>
    </ligand>
</feature>
<feature type="binding site" evidence="4">
    <location>
        <position position="42"/>
    </location>
    <ligand>
        <name>phosphate</name>
        <dbReference type="ChEBI" id="CHEBI:43474"/>
    </ligand>
</feature>
<dbReference type="EMBL" id="JAWWNJ010000076">
    <property type="protein sequence ID" value="KAK7006246.1"/>
    <property type="molecule type" value="Genomic_DNA"/>
</dbReference>
<comment type="caution">
    <text evidence="6">The sequence shown here is derived from an EMBL/GenBank/DDBJ whole genome shotgun (WGS) entry which is preliminary data.</text>
</comment>
<keyword evidence="4" id="KW-0963">Cytoplasm</keyword>
<comment type="pathway">
    <text evidence="4">Amino-acid biosynthesis; L-methionine biosynthesis via salvage pathway; S-methyl-5-thio-alpha-D-ribose 1-phosphate from S-methyl-5'-thioadenosine (phosphorylase route): step 1/1.</text>
</comment>